<protein>
    <submittedName>
        <fullName evidence="2">SIS domain-containing protein</fullName>
    </submittedName>
</protein>
<proteinExistence type="predicted"/>
<dbReference type="Gene3D" id="3.40.50.10490">
    <property type="entry name" value="Glucose-6-phosphate isomerase like protein, domain 1"/>
    <property type="match status" value="1"/>
</dbReference>
<dbReference type="PROSITE" id="PS51464">
    <property type="entry name" value="SIS"/>
    <property type="match status" value="1"/>
</dbReference>
<feature type="domain" description="SIS" evidence="1">
    <location>
        <begin position="36"/>
        <end position="198"/>
    </location>
</feature>
<dbReference type="PANTHER" id="PTHR30390:SF6">
    <property type="entry name" value="DNAA INITIATOR-ASSOCIATING PROTEIN DIAA"/>
    <property type="match status" value="1"/>
</dbReference>
<dbReference type="PANTHER" id="PTHR30390">
    <property type="entry name" value="SEDOHEPTULOSE 7-PHOSPHATE ISOMERASE / DNAA INITIATOR-ASSOCIATING FACTOR FOR REPLICATION INITIATION"/>
    <property type="match status" value="1"/>
</dbReference>
<evidence type="ECO:0000259" key="1">
    <source>
        <dbReference type="PROSITE" id="PS51464"/>
    </source>
</evidence>
<dbReference type="InterPro" id="IPR035461">
    <property type="entry name" value="GmhA/DiaA"/>
</dbReference>
<keyword evidence="3" id="KW-1185">Reference proteome</keyword>
<sequence length="200" mass="21658">MDYYQIIAERFQDTIESIAMSVDQLAAPIAQSSELITQVLLQDGKIFCCGNGPDAALCQLFCHCLLSGLEHERPALPAFNLSADSAILSGTTGSDDRAQLYARQIRALGQENDLLLLIDSGPGSSDLPIALEAARERGMLTVALITSENSDLASLLNAGDPCMQIQAPSRSKHIELHTMALQSLYQLIELSLFGDYNQET</sequence>
<dbReference type="SUPFAM" id="SSF53697">
    <property type="entry name" value="SIS domain"/>
    <property type="match status" value="1"/>
</dbReference>
<reference evidence="2" key="1">
    <citation type="submission" date="2019-02" db="EMBL/GenBank/DDBJ databases">
        <authorList>
            <person name="Li S.-H."/>
        </authorList>
    </citation>
    <scope>NUCLEOTIDE SEQUENCE</scope>
    <source>
        <strain evidence="2">IMCC8485</strain>
    </source>
</reference>
<gene>
    <name evidence="2" type="ORF">EYC87_01140</name>
</gene>
<dbReference type="InterPro" id="IPR046348">
    <property type="entry name" value="SIS_dom_sf"/>
</dbReference>
<dbReference type="Proteomes" id="UP001143307">
    <property type="component" value="Unassembled WGS sequence"/>
</dbReference>
<dbReference type="InterPro" id="IPR001347">
    <property type="entry name" value="SIS_dom"/>
</dbReference>
<organism evidence="2 3">
    <name type="scientific">Candidatus Seongchinamella marina</name>
    <dbReference type="NCBI Taxonomy" id="2518990"/>
    <lineage>
        <taxon>Bacteria</taxon>
        <taxon>Pseudomonadati</taxon>
        <taxon>Pseudomonadota</taxon>
        <taxon>Gammaproteobacteria</taxon>
        <taxon>Cellvibrionales</taxon>
        <taxon>Halieaceae</taxon>
        <taxon>Seongchinamella</taxon>
    </lineage>
</organism>
<name>A0ABT3SQD8_9GAMM</name>
<comment type="caution">
    <text evidence="2">The sequence shown here is derived from an EMBL/GenBank/DDBJ whole genome shotgun (WGS) entry which is preliminary data.</text>
</comment>
<evidence type="ECO:0000313" key="3">
    <source>
        <dbReference type="Proteomes" id="UP001143307"/>
    </source>
</evidence>
<accession>A0ABT3SQD8</accession>
<dbReference type="Pfam" id="PF13580">
    <property type="entry name" value="SIS_2"/>
    <property type="match status" value="1"/>
</dbReference>
<dbReference type="InterPro" id="IPR050099">
    <property type="entry name" value="SIS_GmhA/DiaA_subfam"/>
</dbReference>
<dbReference type="CDD" id="cd05006">
    <property type="entry name" value="SIS_GmhA"/>
    <property type="match status" value="1"/>
</dbReference>
<dbReference type="EMBL" id="SHNP01000001">
    <property type="protein sequence ID" value="MCX2972190.1"/>
    <property type="molecule type" value="Genomic_DNA"/>
</dbReference>
<dbReference type="RefSeq" id="WP_279251237.1">
    <property type="nucleotide sequence ID" value="NZ_SHNP01000001.1"/>
</dbReference>
<evidence type="ECO:0000313" key="2">
    <source>
        <dbReference type="EMBL" id="MCX2972190.1"/>
    </source>
</evidence>